<dbReference type="EMBL" id="WHPF01000005">
    <property type="protein sequence ID" value="NNV55295.1"/>
    <property type="molecule type" value="Genomic_DNA"/>
</dbReference>
<evidence type="ECO:0000313" key="26">
    <source>
        <dbReference type="Proteomes" id="UP000598971"/>
    </source>
</evidence>
<dbReference type="EC" id="2.7.7.41" evidence="6"/>
<evidence type="ECO:0000256" key="19">
    <source>
        <dbReference type="ARBA" id="ARBA00031825"/>
    </source>
</evidence>
<comment type="caution">
    <text evidence="25">The sequence shown here is derived from an EMBL/GenBank/DDBJ whole genome shotgun (WGS) entry which is preliminary data.</text>
</comment>
<feature type="transmembrane region" description="Helical" evidence="24">
    <location>
        <begin position="96"/>
        <end position="115"/>
    </location>
</feature>
<feature type="transmembrane region" description="Helical" evidence="24">
    <location>
        <begin position="203"/>
        <end position="222"/>
    </location>
</feature>
<evidence type="ECO:0000256" key="6">
    <source>
        <dbReference type="ARBA" id="ARBA00012487"/>
    </source>
</evidence>
<evidence type="ECO:0000256" key="23">
    <source>
        <dbReference type="ARBA" id="ARBA00033406"/>
    </source>
</evidence>
<protein>
    <recommendedName>
        <fullName evidence="7">Phosphatidate cytidylyltransferase</fullName>
        <ecNumber evidence="6">2.7.7.41</ecNumber>
    </recommendedName>
    <alternativeName>
        <fullName evidence="20">CDP-DAG synthase</fullName>
    </alternativeName>
    <alternativeName>
        <fullName evidence="22">CDP-DG synthase</fullName>
    </alternativeName>
    <alternativeName>
        <fullName evidence="18">CDP-diacylglycerol synthase</fullName>
    </alternativeName>
    <alternativeName>
        <fullName evidence="21">CDP-diglyceride pyrophosphorylase</fullName>
    </alternativeName>
    <alternativeName>
        <fullName evidence="23">CDP-diglyceride synthase</fullName>
    </alternativeName>
    <alternativeName>
        <fullName evidence="19">CTP:phosphatidate cytidylyltransferase</fullName>
    </alternativeName>
</protein>
<evidence type="ECO:0000313" key="25">
    <source>
        <dbReference type="EMBL" id="NNV55295.1"/>
    </source>
</evidence>
<evidence type="ECO:0000256" key="4">
    <source>
        <dbReference type="ARBA" id="ARBA00005189"/>
    </source>
</evidence>
<gene>
    <name evidence="25" type="ORF">GD597_07485</name>
</gene>
<keyword evidence="10" id="KW-0808">Transferase</keyword>
<keyword evidence="8" id="KW-1003">Cell membrane</keyword>
<evidence type="ECO:0000256" key="20">
    <source>
        <dbReference type="ARBA" id="ARBA00032253"/>
    </source>
</evidence>
<evidence type="ECO:0000256" key="16">
    <source>
        <dbReference type="ARBA" id="ARBA00023209"/>
    </source>
</evidence>
<comment type="subcellular location">
    <subcellularLocation>
        <location evidence="2">Cell membrane</location>
        <topology evidence="2">Multi-pass membrane protein</topology>
    </subcellularLocation>
</comment>
<keyword evidence="12 25" id="KW-0548">Nucleotidyltransferase</keyword>
<dbReference type="GO" id="GO:0005886">
    <property type="term" value="C:plasma membrane"/>
    <property type="evidence" value="ECO:0007669"/>
    <property type="project" value="UniProtKB-SubCell"/>
</dbReference>
<dbReference type="Pfam" id="PF01148">
    <property type="entry name" value="CTP_transf_1"/>
    <property type="match status" value="1"/>
</dbReference>
<dbReference type="PANTHER" id="PTHR46382:SF1">
    <property type="entry name" value="PHOSPHATIDATE CYTIDYLYLTRANSFERASE"/>
    <property type="match status" value="1"/>
</dbReference>
<comment type="pathway">
    <text evidence="3">Phospholipid metabolism; CDP-diacylglycerol biosynthesis; CDP-diacylglycerol from sn-glycerol 3-phosphate: step 3/3.</text>
</comment>
<evidence type="ECO:0000256" key="1">
    <source>
        <dbReference type="ARBA" id="ARBA00001698"/>
    </source>
</evidence>
<evidence type="ECO:0000256" key="3">
    <source>
        <dbReference type="ARBA" id="ARBA00005119"/>
    </source>
</evidence>
<evidence type="ECO:0000256" key="13">
    <source>
        <dbReference type="ARBA" id="ARBA00022989"/>
    </source>
</evidence>
<evidence type="ECO:0000256" key="24">
    <source>
        <dbReference type="SAM" id="Phobius"/>
    </source>
</evidence>
<feature type="transmembrane region" description="Helical" evidence="24">
    <location>
        <begin position="160"/>
        <end position="182"/>
    </location>
</feature>
<evidence type="ECO:0000256" key="2">
    <source>
        <dbReference type="ARBA" id="ARBA00004651"/>
    </source>
</evidence>
<dbReference type="Proteomes" id="UP000598971">
    <property type="component" value="Unassembled WGS sequence"/>
</dbReference>
<comment type="similarity">
    <text evidence="5">Belongs to the CDS family.</text>
</comment>
<keyword evidence="26" id="KW-1185">Reference proteome</keyword>
<dbReference type="RefSeq" id="WP_171607229.1">
    <property type="nucleotide sequence ID" value="NZ_WHPF01000005.1"/>
</dbReference>
<evidence type="ECO:0000256" key="10">
    <source>
        <dbReference type="ARBA" id="ARBA00022679"/>
    </source>
</evidence>
<evidence type="ECO:0000256" key="18">
    <source>
        <dbReference type="ARBA" id="ARBA00029893"/>
    </source>
</evidence>
<evidence type="ECO:0000256" key="7">
    <source>
        <dbReference type="ARBA" id="ARBA00019373"/>
    </source>
</evidence>
<evidence type="ECO:0000256" key="14">
    <source>
        <dbReference type="ARBA" id="ARBA00023098"/>
    </source>
</evidence>
<evidence type="ECO:0000256" key="21">
    <source>
        <dbReference type="ARBA" id="ARBA00032396"/>
    </source>
</evidence>
<dbReference type="PANTHER" id="PTHR46382">
    <property type="entry name" value="PHOSPHATIDATE CYTIDYLYLTRANSFERASE"/>
    <property type="match status" value="1"/>
</dbReference>
<keyword evidence="11 24" id="KW-0812">Transmembrane</keyword>
<feature type="transmembrane region" description="Helical" evidence="24">
    <location>
        <begin position="12"/>
        <end position="28"/>
    </location>
</feature>
<sequence length="292" mass="32462">MAFNFQTFKTRALTAIVFVAVMLCGLLINHWTFLLLFSIIHFGCWIEYQRLVGLIDADYKTINLFHKYGVMLLGWGFMLWMTNKAYTIGSISVSEVGWWLMLVTAIGLPVSEVLLSRQLSTKSIGHSIIGLLYISLAWGCMIGLRNVGMAFKGTMLFFDFGWAIPITLIASIWINDTMAYIVGSFIGKTPFSKISPKKTWEGTAGGAILAIATVSLLGYFVFEMQDYVSLIVISSLGAIVGTTGDLLESKLKRLANVKDSGQIMPGHGGFLDRFDSLLLATPFVWVYVIWFL</sequence>
<accession>A0A8J8JTK8</accession>
<reference evidence="25" key="1">
    <citation type="submission" date="2019-10" db="EMBL/GenBank/DDBJ databases">
        <title>Draft genome sequence of Panacibacter sp. KCS-6.</title>
        <authorList>
            <person name="Yim K.J."/>
        </authorList>
    </citation>
    <scope>NUCLEOTIDE SEQUENCE</scope>
    <source>
        <strain evidence="25">KCS-6</strain>
    </source>
</reference>
<evidence type="ECO:0000256" key="8">
    <source>
        <dbReference type="ARBA" id="ARBA00022475"/>
    </source>
</evidence>
<dbReference type="GO" id="GO:0016024">
    <property type="term" value="P:CDP-diacylglycerol biosynthetic process"/>
    <property type="evidence" value="ECO:0007669"/>
    <property type="project" value="TreeGrafter"/>
</dbReference>
<evidence type="ECO:0000256" key="12">
    <source>
        <dbReference type="ARBA" id="ARBA00022695"/>
    </source>
</evidence>
<dbReference type="GO" id="GO:0004605">
    <property type="term" value="F:phosphatidate cytidylyltransferase activity"/>
    <property type="evidence" value="ECO:0007669"/>
    <property type="project" value="UniProtKB-EC"/>
</dbReference>
<feature type="transmembrane region" description="Helical" evidence="24">
    <location>
        <begin position="64"/>
        <end position="81"/>
    </location>
</feature>
<evidence type="ECO:0000256" key="5">
    <source>
        <dbReference type="ARBA" id="ARBA00010185"/>
    </source>
</evidence>
<comment type="pathway">
    <text evidence="4">Lipid metabolism.</text>
</comment>
<feature type="transmembrane region" description="Helical" evidence="24">
    <location>
        <begin position="127"/>
        <end position="148"/>
    </location>
</feature>
<evidence type="ECO:0000256" key="22">
    <source>
        <dbReference type="ARBA" id="ARBA00032743"/>
    </source>
</evidence>
<evidence type="ECO:0000256" key="11">
    <source>
        <dbReference type="ARBA" id="ARBA00022692"/>
    </source>
</evidence>
<name>A0A8J8JTK8_9BACT</name>
<evidence type="ECO:0000256" key="9">
    <source>
        <dbReference type="ARBA" id="ARBA00022516"/>
    </source>
</evidence>
<comment type="catalytic activity">
    <reaction evidence="1">
        <text>a 1,2-diacyl-sn-glycero-3-phosphate + CTP + H(+) = a CDP-1,2-diacyl-sn-glycerol + diphosphate</text>
        <dbReference type="Rhea" id="RHEA:16229"/>
        <dbReference type="ChEBI" id="CHEBI:15378"/>
        <dbReference type="ChEBI" id="CHEBI:33019"/>
        <dbReference type="ChEBI" id="CHEBI:37563"/>
        <dbReference type="ChEBI" id="CHEBI:58332"/>
        <dbReference type="ChEBI" id="CHEBI:58608"/>
        <dbReference type="EC" id="2.7.7.41"/>
    </reaction>
</comment>
<dbReference type="AlphaFoldDB" id="A0A8J8JTK8"/>
<keyword evidence="17" id="KW-1208">Phospholipid metabolism</keyword>
<evidence type="ECO:0000256" key="15">
    <source>
        <dbReference type="ARBA" id="ARBA00023136"/>
    </source>
</evidence>
<keyword evidence="14" id="KW-0443">Lipid metabolism</keyword>
<feature type="transmembrane region" description="Helical" evidence="24">
    <location>
        <begin position="228"/>
        <end position="249"/>
    </location>
</feature>
<keyword evidence="13 24" id="KW-1133">Transmembrane helix</keyword>
<keyword evidence="9" id="KW-0444">Lipid biosynthesis</keyword>
<feature type="transmembrane region" description="Helical" evidence="24">
    <location>
        <begin position="270"/>
        <end position="290"/>
    </location>
</feature>
<proteinExistence type="inferred from homology"/>
<keyword evidence="15 24" id="KW-0472">Membrane</keyword>
<keyword evidence="16" id="KW-0594">Phospholipid biosynthesis</keyword>
<evidence type="ECO:0000256" key="17">
    <source>
        <dbReference type="ARBA" id="ARBA00023264"/>
    </source>
</evidence>
<organism evidence="25 26">
    <name type="scientific">Limnovirga soli</name>
    <dbReference type="NCBI Taxonomy" id="2656915"/>
    <lineage>
        <taxon>Bacteria</taxon>
        <taxon>Pseudomonadati</taxon>
        <taxon>Bacteroidota</taxon>
        <taxon>Chitinophagia</taxon>
        <taxon>Chitinophagales</taxon>
        <taxon>Chitinophagaceae</taxon>
        <taxon>Limnovirga</taxon>
    </lineage>
</organism>